<sequence>MKLAEALLLRSDQQKKIASLKQRINANVLVQDGDEPSEDPNELLKQVFALTQESQKLVYAIHQTNALAKLTDGRSLLALLTQRDELVERHKILTSAISNTQREPDRYSAREIKWHKVIPVSSLQKQSDDISAKLRDLNVLIQATNWQVDLLDV</sequence>
<dbReference type="Gene3D" id="6.10.320.10">
    <property type="match status" value="1"/>
</dbReference>
<dbReference type="CDD" id="cd12208">
    <property type="entry name" value="DIP1984-like"/>
    <property type="match status" value="1"/>
</dbReference>
<organism evidence="1 2">
    <name type="scientific">Acinetobacter bereziniae</name>
    <name type="common">Acinetobacter genomosp. 10</name>
    <dbReference type="NCBI Taxonomy" id="106648"/>
    <lineage>
        <taxon>Bacteria</taxon>
        <taxon>Pseudomonadati</taxon>
        <taxon>Pseudomonadota</taxon>
        <taxon>Gammaproteobacteria</taxon>
        <taxon>Moraxellales</taxon>
        <taxon>Moraxellaceae</taxon>
        <taxon>Acinetobacter</taxon>
    </lineage>
</organism>
<gene>
    <name evidence="1" type="ORF">I9054_008340</name>
</gene>
<dbReference type="NCBIfam" id="NF038048">
    <property type="entry name" value="DIP1984_fam"/>
    <property type="match status" value="1"/>
</dbReference>
<dbReference type="Pfam" id="PF20935">
    <property type="entry name" value="DUF6847"/>
    <property type="match status" value="1"/>
</dbReference>
<proteinExistence type="predicted"/>
<dbReference type="eggNOG" id="ENOG5032S2G">
    <property type="taxonomic scope" value="Bacteria"/>
</dbReference>
<evidence type="ECO:0000313" key="2">
    <source>
        <dbReference type="Proteomes" id="UP000644140"/>
    </source>
</evidence>
<evidence type="ECO:0000313" key="1">
    <source>
        <dbReference type="EMBL" id="UUN99441.1"/>
    </source>
</evidence>
<name>A0A0A8TTI4_ACIBZ</name>
<dbReference type="RefSeq" id="WP_042089631.1">
    <property type="nucleotide sequence ID" value="NZ_BKEF01000019.1"/>
</dbReference>
<dbReference type="EMBL" id="CP092085">
    <property type="protein sequence ID" value="UUN99441.1"/>
    <property type="molecule type" value="Genomic_DNA"/>
</dbReference>
<dbReference type="AlphaFoldDB" id="A0A0A8TTI4"/>
<dbReference type="STRING" id="106648.GCA_000753985_03017"/>
<accession>A0A0A8TTI4</accession>
<dbReference type="Proteomes" id="UP000644140">
    <property type="component" value="Chromosome"/>
</dbReference>
<dbReference type="InterPro" id="IPR047741">
    <property type="entry name" value="DIP1984-like"/>
</dbReference>
<reference evidence="1" key="1">
    <citation type="submission" date="2022-02" db="EMBL/GenBank/DDBJ databases">
        <title>Characterization of Tn125 harboring carbapenem-resistant Acinetobacter bereziniae clinical isolates.</title>
        <authorList>
            <person name="Wong N.-K."/>
            <person name="Pan Q."/>
        </authorList>
    </citation>
    <scope>NUCLEOTIDE SEQUENCE</scope>
    <source>
        <strain evidence="1">GD03393</strain>
    </source>
</reference>
<protein>
    <submittedName>
        <fullName evidence="1">DIP1984 family protein</fullName>
    </submittedName>
</protein>